<reference evidence="1 2" key="1">
    <citation type="journal article" date="2019" name="Commun. Biol.">
        <title>The bagworm genome reveals a unique fibroin gene that provides high tensile strength.</title>
        <authorList>
            <person name="Kono N."/>
            <person name="Nakamura H."/>
            <person name="Ohtoshi R."/>
            <person name="Tomita M."/>
            <person name="Numata K."/>
            <person name="Arakawa K."/>
        </authorList>
    </citation>
    <scope>NUCLEOTIDE SEQUENCE [LARGE SCALE GENOMIC DNA]</scope>
</reference>
<dbReference type="AlphaFoldDB" id="A0A4C1TYT4"/>
<proteinExistence type="predicted"/>
<accession>A0A4C1TYT4</accession>
<evidence type="ECO:0000313" key="2">
    <source>
        <dbReference type="Proteomes" id="UP000299102"/>
    </source>
</evidence>
<dbReference type="EMBL" id="BGZK01000101">
    <property type="protein sequence ID" value="GBP18756.1"/>
    <property type="molecule type" value="Genomic_DNA"/>
</dbReference>
<keyword evidence="2" id="KW-1185">Reference proteome</keyword>
<evidence type="ECO:0000313" key="1">
    <source>
        <dbReference type="EMBL" id="GBP18756.1"/>
    </source>
</evidence>
<organism evidence="1 2">
    <name type="scientific">Eumeta variegata</name>
    <name type="common">Bagworm moth</name>
    <name type="synonym">Eumeta japonica</name>
    <dbReference type="NCBI Taxonomy" id="151549"/>
    <lineage>
        <taxon>Eukaryota</taxon>
        <taxon>Metazoa</taxon>
        <taxon>Ecdysozoa</taxon>
        <taxon>Arthropoda</taxon>
        <taxon>Hexapoda</taxon>
        <taxon>Insecta</taxon>
        <taxon>Pterygota</taxon>
        <taxon>Neoptera</taxon>
        <taxon>Endopterygota</taxon>
        <taxon>Lepidoptera</taxon>
        <taxon>Glossata</taxon>
        <taxon>Ditrysia</taxon>
        <taxon>Tineoidea</taxon>
        <taxon>Psychidae</taxon>
        <taxon>Oiketicinae</taxon>
        <taxon>Eumeta</taxon>
    </lineage>
</organism>
<name>A0A4C1TYT4_EUMVA</name>
<sequence length="185" mass="20424">MLCSQPIEDTTDVNVLNRPTTILVPGILDMFLDTFDDLFPSSPPTPSSVHSLPHHIFGLIQEAGKALATPLESRECVCGDDHPLPSCSLSINSSESVRATRRTPYEGGVHRRPDGRRRPRTVKMEHVKKSGADRDGLIERVIEFTPVISHPACRRAGRDFARRPRPLALAPEDSRHYRITGSGAS</sequence>
<comment type="caution">
    <text evidence="1">The sequence shown here is derived from an EMBL/GenBank/DDBJ whole genome shotgun (WGS) entry which is preliminary data.</text>
</comment>
<dbReference type="Proteomes" id="UP000299102">
    <property type="component" value="Unassembled WGS sequence"/>
</dbReference>
<protein>
    <submittedName>
        <fullName evidence="1">Uncharacterized protein</fullName>
    </submittedName>
</protein>
<gene>
    <name evidence="1" type="ORF">EVAR_93184_1</name>
</gene>